<dbReference type="PROSITE" id="PS50865">
    <property type="entry name" value="ZF_MYND_2"/>
    <property type="match status" value="1"/>
</dbReference>
<dbReference type="GO" id="GO:0008270">
    <property type="term" value="F:zinc ion binding"/>
    <property type="evidence" value="ECO:0007669"/>
    <property type="project" value="UniProtKB-KW"/>
</dbReference>
<evidence type="ECO:0000256" key="4">
    <source>
        <dbReference type="PROSITE-ProRule" id="PRU00134"/>
    </source>
</evidence>
<evidence type="ECO:0000256" key="2">
    <source>
        <dbReference type="ARBA" id="ARBA00022771"/>
    </source>
</evidence>
<accession>A0A166GLZ9</accession>
<dbReference type="STRING" id="436010.A0A166GLZ9"/>
<evidence type="ECO:0000256" key="1">
    <source>
        <dbReference type="ARBA" id="ARBA00022723"/>
    </source>
</evidence>
<evidence type="ECO:0000256" key="3">
    <source>
        <dbReference type="ARBA" id="ARBA00022833"/>
    </source>
</evidence>
<name>A0A166GLZ9_9AGAM</name>
<protein>
    <recommendedName>
        <fullName evidence="5">MYND-type domain-containing protein</fullName>
    </recommendedName>
</protein>
<keyword evidence="1" id="KW-0479">Metal-binding</keyword>
<gene>
    <name evidence="6" type="ORF">FIBSPDRAFT_1046520</name>
</gene>
<dbReference type="InterPro" id="IPR002893">
    <property type="entry name" value="Znf_MYND"/>
</dbReference>
<feature type="domain" description="MYND-type" evidence="5">
    <location>
        <begin position="32"/>
        <end position="70"/>
    </location>
</feature>
<sequence>MPINDGELCEKCLKHPFLSSGIAGMVQDHDRCHRCLPDDQTLMRCSKCQIVRYCSRKCQKLHWPTHKSHCKDTAYSLEAINRMPWKMAERLKTQRKWSDKHWSSIGYAAMQAMRLWENREVIENTVFLVYLDVEEYVESEQGQKILFLRSIKEAKCLPIAQVHAIYEGILAKMKPSVIDGSVSAYDGLENTLSHRPGLIRIMVIDECPRDTRSPFFTMLPTDFDDQSFDQPHSQMPTDGDWLRLLKKQISRLENAWKQPIKYAAFQDWIHQNQVSIINAGWHALNLRKQPNRADTDVFLVILKYREEVVSPFRRSSSFFHSVGNAYAMTDDEVNKKYPAALGAIAAGADPLEIGERLMRVIVVVERSDEDNLPMIIAPNAHTIPRGIVPPSFDPGWLANFRKKTNGAQ</sequence>
<evidence type="ECO:0000259" key="5">
    <source>
        <dbReference type="PROSITE" id="PS50865"/>
    </source>
</evidence>
<evidence type="ECO:0000313" key="7">
    <source>
        <dbReference type="Proteomes" id="UP000076532"/>
    </source>
</evidence>
<keyword evidence="2 4" id="KW-0863">Zinc-finger</keyword>
<dbReference type="SUPFAM" id="SSF144232">
    <property type="entry name" value="HIT/MYND zinc finger-like"/>
    <property type="match status" value="1"/>
</dbReference>
<keyword evidence="7" id="KW-1185">Reference proteome</keyword>
<dbReference type="Proteomes" id="UP000076532">
    <property type="component" value="Unassembled WGS sequence"/>
</dbReference>
<dbReference type="Pfam" id="PF01753">
    <property type="entry name" value="zf-MYND"/>
    <property type="match status" value="1"/>
</dbReference>
<dbReference type="OrthoDB" id="549788at2759"/>
<proteinExistence type="predicted"/>
<keyword evidence="3" id="KW-0862">Zinc</keyword>
<evidence type="ECO:0000313" key="6">
    <source>
        <dbReference type="EMBL" id="KZP17970.1"/>
    </source>
</evidence>
<dbReference type="AlphaFoldDB" id="A0A166GLZ9"/>
<reference evidence="6 7" key="1">
    <citation type="journal article" date="2016" name="Mol. Biol. Evol.">
        <title>Comparative Genomics of Early-Diverging Mushroom-Forming Fungi Provides Insights into the Origins of Lignocellulose Decay Capabilities.</title>
        <authorList>
            <person name="Nagy L.G."/>
            <person name="Riley R."/>
            <person name="Tritt A."/>
            <person name="Adam C."/>
            <person name="Daum C."/>
            <person name="Floudas D."/>
            <person name="Sun H."/>
            <person name="Yadav J.S."/>
            <person name="Pangilinan J."/>
            <person name="Larsson K.H."/>
            <person name="Matsuura K."/>
            <person name="Barry K."/>
            <person name="Labutti K."/>
            <person name="Kuo R."/>
            <person name="Ohm R.A."/>
            <person name="Bhattacharya S.S."/>
            <person name="Shirouzu T."/>
            <person name="Yoshinaga Y."/>
            <person name="Martin F.M."/>
            <person name="Grigoriev I.V."/>
            <person name="Hibbett D.S."/>
        </authorList>
    </citation>
    <scope>NUCLEOTIDE SEQUENCE [LARGE SCALE GENOMIC DNA]</scope>
    <source>
        <strain evidence="6 7">CBS 109695</strain>
    </source>
</reference>
<dbReference type="Gene3D" id="6.10.140.2220">
    <property type="match status" value="1"/>
</dbReference>
<dbReference type="EMBL" id="KV417577">
    <property type="protein sequence ID" value="KZP17970.1"/>
    <property type="molecule type" value="Genomic_DNA"/>
</dbReference>
<organism evidence="6 7">
    <name type="scientific">Athelia psychrophila</name>
    <dbReference type="NCBI Taxonomy" id="1759441"/>
    <lineage>
        <taxon>Eukaryota</taxon>
        <taxon>Fungi</taxon>
        <taxon>Dikarya</taxon>
        <taxon>Basidiomycota</taxon>
        <taxon>Agaricomycotina</taxon>
        <taxon>Agaricomycetes</taxon>
        <taxon>Agaricomycetidae</taxon>
        <taxon>Atheliales</taxon>
        <taxon>Atheliaceae</taxon>
        <taxon>Athelia</taxon>
    </lineage>
</organism>